<evidence type="ECO:0000313" key="1">
    <source>
        <dbReference type="EMBL" id="MBD5782124.1"/>
    </source>
</evidence>
<comment type="caution">
    <text evidence="1">The sequence shown here is derived from an EMBL/GenBank/DDBJ whole genome shotgun (WGS) entry which is preliminary data.</text>
</comment>
<dbReference type="Proteomes" id="UP000622317">
    <property type="component" value="Unassembled WGS sequence"/>
</dbReference>
<proteinExistence type="predicted"/>
<dbReference type="AlphaFoldDB" id="A0A927FC41"/>
<accession>A0A927FC41</accession>
<keyword evidence="2" id="KW-1185">Reference proteome</keyword>
<sequence>MDLQDFVRSLEQENPPQEVDGALLALWWDAKGDWSRAHEIAQDAASREGDWVHAYLHRKEGDEGNAGYWYSRARQPVFHGALQEEWRKIVSALLEV</sequence>
<dbReference type="RefSeq" id="WP_191619190.1">
    <property type="nucleotide sequence ID" value="NZ_JACYFG010000051.1"/>
</dbReference>
<organism evidence="1 2">
    <name type="scientific">Pelagicoccus enzymogenes</name>
    <dbReference type="NCBI Taxonomy" id="2773457"/>
    <lineage>
        <taxon>Bacteria</taxon>
        <taxon>Pseudomonadati</taxon>
        <taxon>Verrucomicrobiota</taxon>
        <taxon>Opitutia</taxon>
        <taxon>Puniceicoccales</taxon>
        <taxon>Pelagicoccaceae</taxon>
        <taxon>Pelagicoccus</taxon>
    </lineage>
</organism>
<dbReference type="EMBL" id="JACYFG010000051">
    <property type="protein sequence ID" value="MBD5782124.1"/>
    <property type="molecule type" value="Genomic_DNA"/>
</dbReference>
<protein>
    <submittedName>
        <fullName evidence="1">Uncharacterized protein</fullName>
    </submittedName>
</protein>
<name>A0A927FC41_9BACT</name>
<gene>
    <name evidence="1" type="ORF">IEN85_21680</name>
</gene>
<reference evidence="1" key="1">
    <citation type="submission" date="2020-09" db="EMBL/GenBank/DDBJ databases">
        <title>Pelagicoccus enzymogenes sp. nov. with an EPS production, isolated from marine sediment.</title>
        <authorList>
            <person name="Feng X."/>
        </authorList>
    </citation>
    <scope>NUCLEOTIDE SEQUENCE</scope>
    <source>
        <strain evidence="1">NFK12</strain>
    </source>
</reference>
<evidence type="ECO:0000313" key="2">
    <source>
        <dbReference type="Proteomes" id="UP000622317"/>
    </source>
</evidence>